<accession>A0A072TUK0</accession>
<dbReference type="Proteomes" id="UP000002051">
    <property type="component" value="Unassembled WGS sequence"/>
</dbReference>
<evidence type="ECO:0000313" key="3">
    <source>
        <dbReference type="Proteomes" id="UP000002051"/>
    </source>
</evidence>
<reference evidence="2" key="3">
    <citation type="submission" date="2015-06" db="UniProtKB">
        <authorList>
            <consortium name="EnsemblPlants"/>
        </authorList>
    </citation>
    <scope>IDENTIFICATION</scope>
    <source>
        <strain evidence="2">cv. Jemalong A17</strain>
    </source>
</reference>
<name>A0A072TUK0_MEDTR</name>
<dbReference type="EMBL" id="KL402755">
    <property type="protein sequence ID" value="KEH17230.1"/>
    <property type="molecule type" value="Genomic_DNA"/>
</dbReference>
<reference evidence="1 3" key="2">
    <citation type="journal article" date="2014" name="BMC Genomics">
        <title>An improved genome release (version Mt4.0) for the model legume Medicago truncatula.</title>
        <authorList>
            <person name="Tang H."/>
            <person name="Krishnakumar V."/>
            <person name="Bidwell S."/>
            <person name="Rosen B."/>
            <person name="Chan A."/>
            <person name="Zhou S."/>
            <person name="Gentzbittel L."/>
            <person name="Childs K.L."/>
            <person name="Yandell M."/>
            <person name="Gundlach H."/>
            <person name="Mayer K.F."/>
            <person name="Schwartz D.C."/>
            <person name="Town C.D."/>
        </authorList>
    </citation>
    <scope>GENOME REANNOTATION</scope>
    <source>
        <strain evidence="1">A17</strain>
        <strain evidence="2 3">cv. Jemalong A17</strain>
    </source>
</reference>
<dbReference type="EnsemblPlants" id="KEH17230">
    <property type="protein sequence ID" value="KEH17230"/>
    <property type="gene ID" value="MTR_0030s0200"/>
</dbReference>
<gene>
    <name evidence="1" type="ORF">MTR_0030s0200</name>
</gene>
<dbReference type="HOGENOM" id="CLU_2162211_0_0_1"/>
<reference evidence="1 3" key="1">
    <citation type="journal article" date="2011" name="Nature">
        <title>The Medicago genome provides insight into the evolution of rhizobial symbioses.</title>
        <authorList>
            <person name="Young N.D."/>
            <person name="Debelle F."/>
            <person name="Oldroyd G.E."/>
            <person name="Geurts R."/>
            <person name="Cannon S.B."/>
            <person name="Udvardi M.K."/>
            <person name="Benedito V.A."/>
            <person name="Mayer K.F."/>
            <person name="Gouzy J."/>
            <person name="Schoof H."/>
            <person name="Van de Peer Y."/>
            <person name="Proost S."/>
            <person name="Cook D.R."/>
            <person name="Meyers B.C."/>
            <person name="Spannagl M."/>
            <person name="Cheung F."/>
            <person name="De Mita S."/>
            <person name="Krishnakumar V."/>
            <person name="Gundlach H."/>
            <person name="Zhou S."/>
            <person name="Mudge J."/>
            <person name="Bharti A.K."/>
            <person name="Murray J.D."/>
            <person name="Naoumkina M.A."/>
            <person name="Rosen B."/>
            <person name="Silverstein K.A."/>
            <person name="Tang H."/>
            <person name="Rombauts S."/>
            <person name="Zhao P.X."/>
            <person name="Zhou P."/>
            <person name="Barbe V."/>
            <person name="Bardou P."/>
            <person name="Bechner M."/>
            <person name="Bellec A."/>
            <person name="Berger A."/>
            <person name="Berges H."/>
            <person name="Bidwell S."/>
            <person name="Bisseling T."/>
            <person name="Choisne N."/>
            <person name="Couloux A."/>
            <person name="Denny R."/>
            <person name="Deshpande S."/>
            <person name="Dai X."/>
            <person name="Doyle J.J."/>
            <person name="Dudez A.M."/>
            <person name="Farmer A.D."/>
            <person name="Fouteau S."/>
            <person name="Franken C."/>
            <person name="Gibelin C."/>
            <person name="Gish J."/>
            <person name="Goldstein S."/>
            <person name="Gonzalez A.J."/>
            <person name="Green P.J."/>
            <person name="Hallab A."/>
            <person name="Hartog M."/>
            <person name="Hua A."/>
            <person name="Humphray S.J."/>
            <person name="Jeong D.H."/>
            <person name="Jing Y."/>
            <person name="Jocker A."/>
            <person name="Kenton S.M."/>
            <person name="Kim D.J."/>
            <person name="Klee K."/>
            <person name="Lai H."/>
            <person name="Lang C."/>
            <person name="Lin S."/>
            <person name="Macmil S.L."/>
            <person name="Magdelenat G."/>
            <person name="Matthews L."/>
            <person name="McCorrison J."/>
            <person name="Monaghan E.L."/>
            <person name="Mun J.H."/>
            <person name="Najar F.Z."/>
            <person name="Nicholson C."/>
            <person name="Noirot C."/>
            <person name="O'Bleness M."/>
            <person name="Paule C.R."/>
            <person name="Poulain J."/>
            <person name="Prion F."/>
            <person name="Qin B."/>
            <person name="Qu C."/>
            <person name="Retzel E.F."/>
            <person name="Riddle C."/>
            <person name="Sallet E."/>
            <person name="Samain S."/>
            <person name="Samson N."/>
            <person name="Sanders I."/>
            <person name="Saurat O."/>
            <person name="Scarpelli C."/>
            <person name="Schiex T."/>
            <person name="Segurens B."/>
            <person name="Severin A.J."/>
            <person name="Sherrier D.J."/>
            <person name="Shi R."/>
            <person name="Sims S."/>
            <person name="Singer S.R."/>
            <person name="Sinharoy S."/>
            <person name="Sterck L."/>
            <person name="Viollet A."/>
            <person name="Wang B.B."/>
            <person name="Wang K."/>
            <person name="Wang M."/>
            <person name="Wang X."/>
            <person name="Warfsmann J."/>
            <person name="Weissenbach J."/>
            <person name="White D.D."/>
            <person name="White J.D."/>
            <person name="Wiley G.B."/>
            <person name="Wincker P."/>
            <person name="Xing Y."/>
            <person name="Yang L."/>
            <person name="Yao Z."/>
            <person name="Ying F."/>
            <person name="Zhai J."/>
            <person name="Zhou L."/>
            <person name="Zuber A."/>
            <person name="Denarie J."/>
            <person name="Dixon R.A."/>
            <person name="May G.D."/>
            <person name="Schwartz D.C."/>
            <person name="Rogers J."/>
            <person name="Quetier F."/>
            <person name="Town C.D."/>
            <person name="Roe B.A."/>
        </authorList>
    </citation>
    <scope>NUCLEOTIDE SEQUENCE [LARGE SCALE GENOMIC DNA]</scope>
    <source>
        <strain evidence="1">A17</strain>
        <strain evidence="2 3">cv. Jemalong A17</strain>
    </source>
</reference>
<protein>
    <submittedName>
        <fullName evidence="1 2">Uncharacterized protein</fullName>
    </submittedName>
</protein>
<evidence type="ECO:0000313" key="1">
    <source>
        <dbReference type="EMBL" id="KEH17230.1"/>
    </source>
</evidence>
<proteinExistence type="predicted"/>
<evidence type="ECO:0000313" key="2">
    <source>
        <dbReference type="EnsemblPlants" id="KEH17230"/>
    </source>
</evidence>
<keyword evidence="3" id="KW-1185">Reference proteome</keyword>
<dbReference type="AlphaFoldDB" id="A0A072TUK0"/>
<organism evidence="1 3">
    <name type="scientific">Medicago truncatula</name>
    <name type="common">Barrel medic</name>
    <name type="synonym">Medicago tribuloides</name>
    <dbReference type="NCBI Taxonomy" id="3880"/>
    <lineage>
        <taxon>Eukaryota</taxon>
        <taxon>Viridiplantae</taxon>
        <taxon>Streptophyta</taxon>
        <taxon>Embryophyta</taxon>
        <taxon>Tracheophyta</taxon>
        <taxon>Spermatophyta</taxon>
        <taxon>Magnoliopsida</taxon>
        <taxon>eudicotyledons</taxon>
        <taxon>Gunneridae</taxon>
        <taxon>Pentapetalae</taxon>
        <taxon>rosids</taxon>
        <taxon>fabids</taxon>
        <taxon>Fabales</taxon>
        <taxon>Fabaceae</taxon>
        <taxon>Papilionoideae</taxon>
        <taxon>50 kb inversion clade</taxon>
        <taxon>NPAAA clade</taxon>
        <taxon>Hologalegina</taxon>
        <taxon>IRL clade</taxon>
        <taxon>Trifolieae</taxon>
        <taxon>Medicago</taxon>
    </lineage>
</organism>
<sequence length="111" mass="12573">MIVSLPHKSFTSLDCQEKKIKQVGAWNLQNCRRKGKITHIGNDLGLITLSNKDDDIITLNCKYLIITTFADKDLNIATLTDKDLSIIILASKDLDIRNHHMFHHGVDNKCT</sequence>